<proteinExistence type="predicted"/>
<dbReference type="EMBL" id="CM046399">
    <property type="protein sequence ID" value="KAI8528289.1"/>
    <property type="molecule type" value="Genomic_DNA"/>
</dbReference>
<name>A0ACC0LIU8_RHOML</name>
<evidence type="ECO:0000313" key="2">
    <source>
        <dbReference type="Proteomes" id="UP001062846"/>
    </source>
</evidence>
<dbReference type="Proteomes" id="UP001062846">
    <property type="component" value="Chromosome 12"/>
</dbReference>
<accession>A0ACC0LIU8</accession>
<reference evidence="1" key="1">
    <citation type="submission" date="2022-02" db="EMBL/GenBank/DDBJ databases">
        <title>Plant Genome Project.</title>
        <authorList>
            <person name="Zhang R.-G."/>
        </authorList>
    </citation>
    <scope>NUCLEOTIDE SEQUENCE</scope>
    <source>
        <strain evidence="1">AT1</strain>
    </source>
</reference>
<sequence length="258" mass="28866">MDSILDSAKDVSLLHDEGIIQNALGSDKGVAALFNSISKDATLDPSSSLDSVHKKVDTHCRKRTNKWKANLNHTYFRNPWSTFSLAVLSCFSCSLYCKQYSPSGHPNDYPTLVSSNALSRSMSAFPSTWLICIIYFDCLQNKDRLSLLRTVCGVFSIKCFPSLCCYLAAGLLLILLDDWHYGCCSVSVTAAVLYLYLFCYVKFTSSKPLWSSLLQVLVLLLRQRRLVRTAADPIARRERRSVAAVSEEEAYIAESAWS</sequence>
<comment type="caution">
    <text evidence="1">The sequence shown here is derived from an EMBL/GenBank/DDBJ whole genome shotgun (WGS) entry which is preliminary data.</text>
</comment>
<gene>
    <name evidence="1" type="ORF">RHMOL_Rhmol12G0138400</name>
</gene>
<evidence type="ECO:0000313" key="1">
    <source>
        <dbReference type="EMBL" id="KAI8528289.1"/>
    </source>
</evidence>
<keyword evidence="2" id="KW-1185">Reference proteome</keyword>
<organism evidence="1 2">
    <name type="scientific">Rhododendron molle</name>
    <name type="common">Chinese azalea</name>
    <name type="synonym">Azalea mollis</name>
    <dbReference type="NCBI Taxonomy" id="49168"/>
    <lineage>
        <taxon>Eukaryota</taxon>
        <taxon>Viridiplantae</taxon>
        <taxon>Streptophyta</taxon>
        <taxon>Embryophyta</taxon>
        <taxon>Tracheophyta</taxon>
        <taxon>Spermatophyta</taxon>
        <taxon>Magnoliopsida</taxon>
        <taxon>eudicotyledons</taxon>
        <taxon>Gunneridae</taxon>
        <taxon>Pentapetalae</taxon>
        <taxon>asterids</taxon>
        <taxon>Ericales</taxon>
        <taxon>Ericaceae</taxon>
        <taxon>Ericoideae</taxon>
        <taxon>Rhodoreae</taxon>
        <taxon>Rhododendron</taxon>
    </lineage>
</organism>
<protein>
    <submittedName>
        <fullName evidence="1">Uncharacterized protein</fullName>
    </submittedName>
</protein>